<reference evidence="1" key="1">
    <citation type="journal article" date="2013" name="Genome Biol.">
        <title>Draft genome of the mountain pine beetle, Dendroctonus ponderosae Hopkins, a major forest pest.</title>
        <authorList>
            <person name="Keeling C.I."/>
            <person name="Yuen M.M."/>
            <person name="Liao N.Y."/>
            <person name="Docking T.R."/>
            <person name="Chan S.K."/>
            <person name="Taylor G.A."/>
            <person name="Palmquist D.L."/>
            <person name="Jackman S.D."/>
            <person name="Nguyen A."/>
            <person name="Li M."/>
            <person name="Henderson H."/>
            <person name="Janes J.K."/>
            <person name="Zhao Y."/>
            <person name="Pandoh P."/>
            <person name="Moore R."/>
            <person name="Sperling F.A."/>
            <person name="Huber D.P."/>
            <person name="Birol I."/>
            <person name="Jones S.J."/>
            <person name="Bohlmann J."/>
        </authorList>
    </citation>
    <scope>NUCLEOTIDE SEQUENCE</scope>
</reference>
<dbReference type="OrthoDB" id="6159439at2759"/>
<organism evidence="1">
    <name type="scientific">Dendroctonus ponderosae</name>
    <name type="common">Mountain pine beetle</name>
    <dbReference type="NCBI Taxonomy" id="77166"/>
    <lineage>
        <taxon>Eukaryota</taxon>
        <taxon>Metazoa</taxon>
        <taxon>Ecdysozoa</taxon>
        <taxon>Arthropoda</taxon>
        <taxon>Hexapoda</taxon>
        <taxon>Insecta</taxon>
        <taxon>Pterygota</taxon>
        <taxon>Neoptera</taxon>
        <taxon>Endopterygota</taxon>
        <taxon>Coleoptera</taxon>
        <taxon>Polyphaga</taxon>
        <taxon>Cucujiformia</taxon>
        <taxon>Curculionidae</taxon>
        <taxon>Scolytinae</taxon>
        <taxon>Dendroctonus</taxon>
    </lineage>
</organism>
<name>N6U6E1_DENPD</name>
<protein>
    <submittedName>
        <fullName evidence="1">Uncharacterized protein</fullName>
    </submittedName>
</protein>
<dbReference type="EMBL" id="KB741077">
    <property type="protein sequence ID" value="ENN74112.1"/>
    <property type="molecule type" value="Genomic_DNA"/>
</dbReference>
<feature type="non-terminal residue" evidence="1">
    <location>
        <position position="1"/>
    </location>
</feature>
<gene>
    <name evidence="1" type="ORF">YQE_09085</name>
</gene>
<dbReference type="AlphaFoldDB" id="N6U6E1"/>
<proteinExistence type="predicted"/>
<dbReference type="HOGENOM" id="CLU_1361691_0_0_1"/>
<sequence length="201" mass="22894">MDKLTQFVSKSFENNNNNNNAGEQCLNLSFEAKSFEASPSVKSEKEYPEEHITRKPKNWLISDIEKSPSPTHGCIDLRLHSDNSKSNDKCEKIFQTAQEPLSAELKTVDTNDSKMCTEHVNCEKQEDSNEDTQCDDENSDHKICKCRKSALNLLFGALIPLKGWILLYSRFASLTRTFQVDLVVIAAKYPRICFIESLQTH</sequence>
<accession>N6U6E1</accession>
<evidence type="ECO:0000313" key="1">
    <source>
        <dbReference type="EMBL" id="ENN74112.1"/>
    </source>
</evidence>